<comment type="caution">
    <text evidence="2">The sequence shown here is derived from an EMBL/GenBank/DDBJ whole genome shotgun (WGS) entry which is preliminary data.</text>
</comment>
<reference evidence="2 3" key="1">
    <citation type="submission" date="2024-05" db="EMBL/GenBank/DDBJ databases">
        <title>The nuclear and mitochondrial genome assemblies of Tetragonisca angustula (Apidae: Meliponini), a tiny yet remarkable pollinator in the Neotropics.</title>
        <authorList>
            <person name="Ferrari R."/>
            <person name="Ricardo P.C."/>
            <person name="Dias F.C."/>
            <person name="Araujo N.S."/>
            <person name="Soares D.O."/>
            <person name="Zhou Q.-S."/>
            <person name="Zhu C.-D."/>
            <person name="Coutinho L."/>
            <person name="Airas M.C."/>
            <person name="Batista T.M."/>
        </authorList>
    </citation>
    <scope>NUCLEOTIDE SEQUENCE [LARGE SCALE GENOMIC DNA]</scope>
    <source>
        <strain evidence="2">ASF017062</strain>
        <tissue evidence="2">Abdomen</tissue>
    </source>
</reference>
<dbReference type="AlphaFoldDB" id="A0AAW1AMN2"/>
<feature type="region of interest" description="Disordered" evidence="1">
    <location>
        <begin position="20"/>
        <end position="55"/>
    </location>
</feature>
<evidence type="ECO:0000313" key="2">
    <source>
        <dbReference type="EMBL" id="KAK9310662.1"/>
    </source>
</evidence>
<dbReference type="Proteomes" id="UP001432146">
    <property type="component" value="Unassembled WGS sequence"/>
</dbReference>
<name>A0AAW1AMN2_9HYME</name>
<sequence>MTLFEHQGHNLRSQLQGVTRWKTEGGTRGQNGGVTQDLITRRHGSNRRDRANGRVSETLGKAAQGSASLGRVRLPNIQASSNATCRRHGAKIRMKLCGTIHD</sequence>
<evidence type="ECO:0000256" key="1">
    <source>
        <dbReference type="SAM" id="MobiDB-lite"/>
    </source>
</evidence>
<gene>
    <name evidence="2" type="ORF">QLX08_000185</name>
</gene>
<dbReference type="EMBL" id="JAWNGG020000002">
    <property type="protein sequence ID" value="KAK9310662.1"/>
    <property type="molecule type" value="Genomic_DNA"/>
</dbReference>
<proteinExistence type="predicted"/>
<keyword evidence="3" id="KW-1185">Reference proteome</keyword>
<organism evidence="2 3">
    <name type="scientific">Tetragonisca angustula</name>
    <dbReference type="NCBI Taxonomy" id="166442"/>
    <lineage>
        <taxon>Eukaryota</taxon>
        <taxon>Metazoa</taxon>
        <taxon>Ecdysozoa</taxon>
        <taxon>Arthropoda</taxon>
        <taxon>Hexapoda</taxon>
        <taxon>Insecta</taxon>
        <taxon>Pterygota</taxon>
        <taxon>Neoptera</taxon>
        <taxon>Endopterygota</taxon>
        <taxon>Hymenoptera</taxon>
        <taxon>Apocrita</taxon>
        <taxon>Aculeata</taxon>
        <taxon>Apoidea</taxon>
        <taxon>Anthophila</taxon>
        <taxon>Apidae</taxon>
        <taxon>Tetragonisca</taxon>
    </lineage>
</organism>
<evidence type="ECO:0000313" key="3">
    <source>
        <dbReference type="Proteomes" id="UP001432146"/>
    </source>
</evidence>
<accession>A0AAW1AMN2</accession>
<protein>
    <submittedName>
        <fullName evidence="2">Uncharacterized protein</fullName>
    </submittedName>
</protein>